<keyword evidence="2" id="KW-1185">Reference proteome</keyword>
<organism evidence="1 2">
    <name type="scientific">Colletotrichum orbiculare (strain 104-T / ATCC 96160 / CBS 514.97 / LARS 414 / MAFF 240422)</name>
    <name type="common">Cucumber anthracnose fungus</name>
    <name type="synonym">Colletotrichum lagenarium</name>
    <dbReference type="NCBI Taxonomy" id="1213857"/>
    <lineage>
        <taxon>Eukaryota</taxon>
        <taxon>Fungi</taxon>
        <taxon>Dikarya</taxon>
        <taxon>Ascomycota</taxon>
        <taxon>Pezizomycotina</taxon>
        <taxon>Sordariomycetes</taxon>
        <taxon>Hypocreomycetidae</taxon>
        <taxon>Glomerellales</taxon>
        <taxon>Glomerellaceae</taxon>
        <taxon>Colletotrichum</taxon>
        <taxon>Colletotrichum orbiculare species complex</taxon>
    </lineage>
</organism>
<accession>A0A484FTX3</accession>
<comment type="caution">
    <text evidence="1">The sequence shown here is derived from an EMBL/GenBank/DDBJ whole genome shotgun (WGS) entry which is preliminary data.</text>
</comment>
<gene>
    <name evidence="1" type="ORF">Cob_v006073</name>
</gene>
<evidence type="ECO:0000313" key="1">
    <source>
        <dbReference type="EMBL" id="TDZ21316.1"/>
    </source>
</evidence>
<dbReference type="AlphaFoldDB" id="A0A484FTX3"/>
<protein>
    <submittedName>
        <fullName evidence="1">Uncharacterized protein</fullName>
    </submittedName>
</protein>
<sequence>MPAAVSFASAYAPKDFRLHLYGLCRTGHLEMPSSGAVADGLAKKRRRLSLERAYASGTWGYFLGPVKFMGLRLNGTILFEVMVFPSSWRRIMDHDQEIFWVRYNDQLLLLCA</sequence>
<dbReference type="EMBL" id="AMCV02000015">
    <property type="protein sequence ID" value="TDZ21316.1"/>
    <property type="molecule type" value="Genomic_DNA"/>
</dbReference>
<proteinExistence type="predicted"/>
<name>A0A484FTX3_COLOR</name>
<evidence type="ECO:0000313" key="2">
    <source>
        <dbReference type="Proteomes" id="UP000014480"/>
    </source>
</evidence>
<reference evidence="2" key="1">
    <citation type="journal article" date="2013" name="New Phytol.">
        <title>Comparative genomic and transcriptomic analyses reveal the hemibiotrophic stage shift of Colletotrichum fungi.</title>
        <authorList>
            <person name="Gan P."/>
            <person name="Ikeda K."/>
            <person name="Irieda H."/>
            <person name="Narusaka M."/>
            <person name="O'Connell R.J."/>
            <person name="Narusaka Y."/>
            <person name="Takano Y."/>
            <person name="Kubo Y."/>
            <person name="Shirasu K."/>
        </authorList>
    </citation>
    <scope>NUCLEOTIDE SEQUENCE [LARGE SCALE GENOMIC DNA]</scope>
    <source>
        <strain evidence="2">104-T / ATCC 96160 / CBS 514.97 / LARS 414 / MAFF 240422</strain>
    </source>
</reference>
<dbReference type="Proteomes" id="UP000014480">
    <property type="component" value="Unassembled WGS sequence"/>
</dbReference>
<reference evidence="2" key="2">
    <citation type="journal article" date="2019" name="Mol. Plant Microbe Interact.">
        <title>Genome sequence resources for four phytopathogenic fungi from the Colletotrichum orbiculare species complex.</title>
        <authorList>
            <person name="Gan P."/>
            <person name="Tsushima A."/>
            <person name="Narusaka M."/>
            <person name="Narusaka Y."/>
            <person name="Takano Y."/>
            <person name="Kubo Y."/>
            <person name="Shirasu K."/>
        </authorList>
    </citation>
    <scope>GENOME REANNOTATION</scope>
    <source>
        <strain evidence="2">104-T / ATCC 96160 / CBS 514.97 / LARS 414 / MAFF 240422</strain>
    </source>
</reference>